<evidence type="ECO:0000313" key="1">
    <source>
        <dbReference type="EMBL" id="GMG20655.1"/>
    </source>
</evidence>
<name>A0A9W6YUW8_AMBMO</name>
<gene>
    <name evidence="1" type="ORF">Amon01_000139300</name>
</gene>
<sequence length="118" mass="13400">MTKPFIDYFKTPQYPCADFKPILPGQSGLRCFVYTTRDYGTVIHPEQSCKLSLFTDAFLKMTTQAGVVFYDSSPVYWSSVEKQIYADGSTVNSEIRSSTSNENMNSVSHIMMMEQAQH</sequence>
<protein>
    <submittedName>
        <fullName evidence="1">Unnamed protein product</fullName>
    </submittedName>
</protein>
<proteinExistence type="predicted"/>
<dbReference type="EMBL" id="BSXU01000428">
    <property type="protein sequence ID" value="GMG20655.1"/>
    <property type="molecule type" value="Genomic_DNA"/>
</dbReference>
<organism evidence="1 2">
    <name type="scientific">Ambrosiozyma monospora</name>
    <name type="common">Yeast</name>
    <name type="synonym">Endomycopsis monosporus</name>
    <dbReference type="NCBI Taxonomy" id="43982"/>
    <lineage>
        <taxon>Eukaryota</taxon>
        <taxon>Fungi</taxon>
        <taxon>Dikarya</taxon>
        <taxon>Ascomycota</taxon>
        <taxon>Saccharomycotina</taxon>
        <taxon>Pichiomycetes</taxon>
        <taxon>Pichiales</taxon>
        <taxon>Pichiaceae</taxon>
        <taxon>Ambrosiozyma</taxon>
    </lineage>
</organism>
<evidence type="ECO:0000313" key="2">
    <source>
        <dbReference type="Proteomes" id="UP001165063"/>
    </source>
</evidence>
<accession>A0A9W6YUW8</accession>
<dbReference type="Proteomes" id="UP001165063">
    <property type="component" value="Unassembled WGS sequence"/>
</dbReference>
<keyword evidence="2" id="KW-1185">Reference proteome</keyword>
<dbReference type="AlphaFoldDB" id="A0A9W6YUW8"/>
<comment type="caution">
    <text evidence="1">The sequence shown here is derived from an EMBL/GenBank/DDBJ whole genome shotgun (WGS) entry which is preliminary data.</text>
</comment>
<reference evidence="1" key="1">
    <citation type="submission" date="2023-04" db="EMBL/GenBank/DDBJ databases">
        <title>Ambrosiozyma monospora NBRC 1965.</title>
        <authorList>
            <person name="Ichikawa N."/>
            <person name="Sato H."/>
            <person name="Tonouchi N."/>
        </authorList>
    </citation>
    <scope>NUCLEOTIDE SEQUENCE</scope>
    <source>
        <strain evidence="1">NBRC 1965</strain>
    </source>
</reference>